<proteinExistence type="predicted"/>
<sequence>MRIIPLLESGHPDVRPDLGPLAGHEHPWTARKGRMLLDLVAHLESRGPAPDAFAYVAGDELWLYPANRHNRARVQVAVVWRDYGPVRDGYPEMYYRLSVRRPGAPGSEERARELSEVEDHIRRAFGWSAPAASDPA</sequence>
<organism evidence="1 2">
    <name type="scientific">Aquisphaera giovannonii</name>
    <dbReference type="NCBI Taxonomy" id="406548"/>
    <lineage>
        <taxon>Bacteria</taxon>
        <taxon>Pseudomonadati</taxon>
        <taxon>Planctomycetota</taxon>
        <taxon>Planctomycetia</taxon>
        <taxon>Isosphaerales</taxon>
        <taxon>Isosphaeraceae</taxon>
        <taxon>Aquisphaera</taxon>
    </lineage>
</organism>
<dbReference type="EMBL" id="CP042997">
    <property type="protein sequence ID" value="QEH34904.1"/>
    <property type="molecule type" value="Genomic_DNA"/>
</dbReference>
<dbReference type="AlphaFoldDB" id="A0A5B9W3S9"/>
<dbReference type="Proteomes" id="UP000324233">
    <property type="component" value="Chromosome"/>
</dbReference>
<keyword evidence="2" id="KW-1185">Reference proteome</keyword>
<evidence type="ECO:0000313" key="2">
    <source>
        <dbReference type="Proteomes" id="UP000324233"/>
    </source>
</evidence>
<reference evidence="1 2" key="1">
    <citation type="submission" date="2019-08" db="EMBL/GenBank/DDBJ databases">
        <title>Deep-cultivation of Planctomycetes and their phenomic and genomic characterization uncovers novel biology.</title>
        <authorList>
            <person name="Wiegand S."/>
            <person name="Jogler M."/>
            <person name="Boedeker C."/>
            <person name="Pinto D."/>
            <person name="Vollmers J."/>
            <person name="Rivas-Marin E."/>
            <person name="Kohn T."/>
            <person name="Peeters S.H."/>
            <person name="Heuer A."/>
            <person name="Rast P."/>
            <person name="Oberbeckmann S."/>
            <person name="Bunk B."/>
            <person name="Jeske O."/>
            <person name="Meyerdierks A."/>
            <person name="Storesund J.E."/>
            <person name="Kallscheuer N."/>
            <person name="Luecker S."/>
            <person name="Lage O.M."/>
            <person name="Pohl T."/>
            <person name="Merkel B.J."/>
            <person name="Hornburger P."/>
            <person name="Mueller R.-W."/>
            <person name="Bruemmer F."/>
            <person name="Labrenz M."/>
            <person name="Spormann A.M."/>
            <person name="Op den Camp H."/>
            <person name="Overmann J."/>
            <person name="Amann R."/>
            <person name="Jetten M.S.M."/>
            <person name="Mascher T."/>
            <person name="Medema M.H."/>
            <person name="Devos D.P."/>
            <person name="Kaster A.-K."/>
            <person name="Ovreas L."/>
            <person name="Rohde M."/>
            <person name="Galperin M.Y."/>
            <person name="Jogler C."/>
        </authorList>
    </citation>
    <scope>NUCLEOTIDE SEQUENCE [LARGE SCALE GENOMIC DNA]</scope>
    <source>
        <strain evidence="1 2">OJF2</strain>
    </source>
</reference>
<name>A0A5B9W3S9_9BACT</name>
<gene>
    <name evidence="1" type="ORF">OJF2_34490</name>
</gene>
<protein>
    <submittedName>
        <fullName evidence="1">Uncharacterized protein</fullName>
    </submittedName>
</protein>
<accession>A0A5B9W3S9</accession>
<evidence type="ECO:0000313" key="1">
    <source>
        <dbReference type="EMBL" id="QEH34904.1"/>
    </source>
</evidence>
<dbReference type="RefSeq" id="WP_148594766.1">
    <property type="nucleotide sequence ID" value="NZ_CP042997.1"/>
</dbReference>
<dbReference type="KEGG" id="agv:OJF2_34490"/>